<proteinExistence type="inferred from homology"/>
<keyword evidence="7" id="KW-1185">Reference proteome</keyword>
<evidence type="ECO:0000256" key="2">
    <source>
        <dbReference type="ARBA" id="ARBA00022741"/>
    </source>
</evidence>
<comment type="similarity">
    <text evidence="1 4">Belongs to the 5-formyltetrahydrofolate cyclo-ligase family.</text>
</comment>
<dbReference type="RefSeq" id="WP_318751317.1">
    <property type="nucleotide sequence ID" value="NZ_CP132508.1"/>
</dbReference>
<dbReference type="GO" id="GO:0030272">
    <property type="term" value="F:5-formyltetrahydrofolate cyclo-ligase activity"/>
    <property type="evidence" value="ECO:0007669"/>
    <property type="project" value="UniProtKB-EC"/>
</dbReference>
<accession>A0ABZ0QRF0</accession>
<gene>
    <name evidence="6" type="ORF">Q5761_04225</name>
</gene>
<dbReference type="NCBIfam" id="TIGR02727">
    <property type="entry name" value="MTHFS_bact"/>
    <property type="match status" value="1"/>
</dbReference>
<dbReference type="Gene3D" id="3.40.50.10420">
    <property type="entry name" value="NagB/RpiA/CoA transferase-like"/>
    <property type="match status" value="1"/>
</dbReference>
<dbReference type="InterPro" id="IPR037171">
    <property type="entry name" value="NagB/RpiA_transferase-like"/>
</dbReference>
<keyword evidence="3 4" id="KW-0067">ATP-binding</keyword>
<comment type="catalytic activity">
    <reaction evidence="4">
        <text>(6S)-5-formyl-5,6,7,8-tetrahydrofolate + ATP = (6R)-5,10-methenyltetrahydrofolate + ADP + phosphate</text>
        <dbReference type="Rhea" id="RHEA:10488"/>
        <dbReference type="ChEBI" id="CHEBI:30616"/>
        <dbReference type="ChEBI" id="CHEBI:43474"/>
        <dbReference type="ChEBI" id="CHEBI:57455"/>
        <dbReference type="ChEBI" id="CHEBI:57457"/>
        <dbReference type="ChEBI" id="CHEBI:456216"/>
        <dbReference type="EC" id="6.3.3.2"/>
    </reaction>
</comment>
<feature type="compositionally biased region" description="Basic and acidic residues" evidence="5">
    <location>
        <begin position="16"/>
        <end position="29"/>
    </location>
</feature>
<keyword evidence="2 4" id="KW-0547">Nucleotide-binding</keyword>
<reference evidence="6 7" key="1">
    <citation type="submission" date="2023-08" db="EMBL/GenBank/DDBJ databases">
        <title>Genome sequence of Thermaerobacter compostii strain Ins1, a spore-forming filamentous bacterium isolated from a deep geothermal reservoir.</title>
        <authorList>
            <person name="Bregnard D."/>
            <person name="Gonzalez D."/>
            <person name="Junier P."/>
        </authorList>
    </citation>
    <scope>NUCLEOTIDE SEQUENCE [LARGE SCALE GENOMIC DNA]</scope>
    <source>
        <strain evidence="6 7">Ins1</strain>
    </source>
</reference>
<dbReference type="InterPro" id="IPR002698">
    <property type="entry name" value="FTHF_cligase"/>
</dbReference>
<feature type="region of interest" description="Disordered" evidence="5">
    <location>
        <begin position="1"/>
        <end position="39"/>
    </location>
</feature>
<protein>
    <recommendedName>
        <fullName evidence="4">5-formyltetrahydrofolate cyclo-ligase</fullName>
        <ecNumber evidence="4">6.3.3.2</ecNumber>
    </recommendedName>
</protein>
<dbReference type="InterPro" id="IPR024185">
    <property type="entry name" value="FTHF_cligase-like_sf"/>
</dbReference>
<sequence length="254" mass="28221">MAQEVEDTARRWGAAPRREAPPADDDPSRRTPPAVAEKARWRRRMRAAWRELSPAALGAISAAICRRLRTLLEQAAQGATARAGAGGPPWGDLGGLPREVRGLMLYAPMPTEVDVSPLLEWARRRGIAVLLPWIEPAGGRMEARRVGSWDELVPAPGRMGPWRLRQPSDDAPRWVPGPDTVVVVPGLAFDRQGWRLGRGGGYYDRFLARCPAAWRVAVAPARMVVDRLPRDPHDRRMDLIVTEDGVHGPWWGIR</sequence>
<dbReference type="SUPFAM" id="SSF100950">
    <property type="entry name" value="NagB/RpiA/CoA transferase-like"/>
    <property type="match status" value="1"/>
</dbReference>
<keyword evidence="4" id="KW-0460">Magnesium</keyword>
<evidence type="ECO:0000313" key="6">
    <source>
        <dbReference type="EMBL" id="WPD19864.1"/>
    </source>
</evidence>
<dbReference type="PANTHER" id="PTHR23407:SF1">
    <property type="entry name" value="5-FORMYLTETRAHYDROFOLATE CYCLO-LIGASE"/>
    <property type="match status" value="1"/>
</dbReference>
<dbReference type="Pfam" id="PF01812">
    <property type="entry name" value="5-FTHF_cyc-lig"/>
    <property type="match status" value="1"/>
</dbReference>
<comment type="cofactor">
    <cofactor evidence="4">
        <name>Mg(2+)</name>
        <dbReference type="ChEBI" id="CHEBI:18420"/>
    </cofactor>
</comment>
<evidence type="ECO:0000256" key="3">
    <source>
        <dbReference type="ARBA" id="ARBA00022840"/>
    </source>
</evidence>
<organism evidence="6 7">
    <name type="scientific">Thermaerobacter composti</name>
    <dbReference type="NCBI Taxonomy" id="554949"/>
    <lineage>
        <taxon>Bacteria</taxon>
        <taxon>Bacillati</taxon>
        <taxon>Bacillota</taxon>
        <taxon>Clostridia</taxon>
        <taxon>Eubacteriales</taxon>
        <taxon>Clostridiales Family XVII. Incertae Sedis</taxon>
        <taxon>Thermaerobacter</taxon>
    </lineage>
</organism>
<dbReference type="Proteomes" id="UP001304683">
    <property type="component" value="Chromosome"/>
</dbReference>
<name>A0ABZ0QRF0_9FIRM</name>
<evidence type="ECO:0000313" key="7">
    <source>
        <dbReference type="Proteomes" id="UP001304683"/>
    </source>
</evidence>
<dbReference type="EMBL" id="CP132508">
    <property type="protein sequence ID" value="WPD19864.1"/>
    <property type="molecule type" value="Genomic_DNA"/>
</dbReference>
<keyword evidence="4" id="KW-0479">Metal-binding</keyword>
<evidence type="ECO:0000256" key="1">
    <source>
        <dbReference type="ARBA" id="ARBA00010638"/>
    </source>
</evidence>
<evidence type="ECO:0000256" key="5">
    <source>
        <dbReference type="SAM" id="MobiDB-lite"/>
    </source>
</evidence>
<dbReference type="EC" id="6.3.3.2" evidence="4"/>
<dbReference type="PANTHER" id="PTHR23407">
    <property type="entry name" value="ATPASE INHIBITOR/5-FORMYLTETRAHYDROFOLATE CYCLO-LIGASE"/>
    <property type="match status" value="1"/>
</dbReference>
<keyword evidence="6" id="KW-0436">Ligase</keyword>
<evidence type="ECO:0000256" key="4">
    <source>
        <dbReference type="RuleBase" id="RU361279"/>
    </source>
</evidence>